<organism evidence="2 3">
    <name type="scientific">Helianthus annuus</name>
    <name type="common">Common sunflower</name>
    <dbReference type="NCBI Taxonomy" id="4232"/>
    <lineage>
        <taxon>Eukaryota</taxon>
        <taxon>Viridiplantae</taxon>
        <taxon>Streptophyta</taxon>
        <taxon>Embryophyta</taxon>
        <taxon>Tracheophyta</taxon>
        <taxon>Spermatophyta</taxon>
        <taxon>Magnoliopsida</taxon>
        <taxon>eudicotyledons</taxon>
        <taxon>Gunneridae</taxon>
        <taxon>Pentapetalae</taxon>
        <taxon>asterids</taxon>
        <taxon>campanulids</taxon>
        <taxon>Asterales</taxon>
        <taxon>Asteraceae</taxon>
        <taxon>Asteroideae</taxon>
        <taxon>Heliantheae alliance</taxon>
        <taxon>Heliantheae</taxon>
        <taxon>Helianthus</taxon>
    </lineage>
</organism>
<feature type="compositionally biased region" description="Basic and acidic residues" evidence="1">
    <location>
        <begin position="49"/>
        <end position="63"/>
    </location>
</feature>
<protein>
    <submittedName>
        <fullName evidence="2">Uncharacterized protein</fullName>
    </submittedName>
</protein>
<dbReference type="Proteomes" id="UP000215914">
    <property type="component" value="Chromosome 3"/>
</dbReference>
<evidence type="ECO:0000256" key="1">
    <source>
        <dbReference type="SAM" id="MobiDB-lite"/>
    </source>
</evidence>
<evidence type="ECO:0000313" key="3">
    <source>
        <dbReference type="Proteomes" id="UP000215914"/>
    </source>
</evidence>
<feature type="compositionally biased region" description="Basic and acidic residues" evidence="1">
    <location>
        <begin position="11"/>
        <end position="21"/>
    </location>
</feature>
<sequence length="63" mass="7200">MLGISYQTYGVRERERERQIRGGEGSEPSSPASHPLGCDDGRLVLTRQTVERAAVDREREERR</sequence>
<reference evidence="3" key="1">
    <citation type="journal article" date="2017" name="Nature">
        <title>The sunflower genome provides insights into oil metabolism, flowering and Asterid evolution.</title>
        <authorList>
            <person name="Badouin H."/>
            <person name="Gouzy J."/>
            <person name="Grassa C.J."/>
            <person name="Murat F."/>
            <person name="Staton S.E."/>
            <person name="Cottret L."/>
            <person name="Lelandais-Briere C."/>
            <person name="Owens G.L."/>
            <person name="Carrere S."/>
            <person name="Mayjonade B."/>
            <person name="Legrand L."/>
            <person name="Gill N."/>
            <person name="Kane N.C."/>
            <person name="Bowers J.E."/>
            <person name="Hubner S."/>
            <person name="Bellec A."/>
            <person name="Berard A."/>
            <person name="Berges H."/>
            <person name="Blanchet N."/>
            <person name="Boniface M.C."/>
            <person name="Brunel D."/>
            <person name="Catrice O."/>
            <person name="Chaidir N."/>
            <person name="Claudel C."/>
            <person name="Donnadieu C."/>
            <person name="Faraut T."/>
            <person name="Fievet G."/>
            <person name="Helmstetter N."/>
            <person name="King M."/>
            <person name="Knapp S.J."/>
            <person name="Lai Z."/>
            <person name="Le Paslier M.C."/>
            <person name="Lippi Y."/>
            <person name="Lorenzon L."/>
            <person name="Mandel J.R."/>
            <person name="Marage G."/>
            <person name="Marchand G."/>
            <person name="Marquand E."/>
            <person name="Bret-Mestries E."/>
            <person name="Morien E."/>
            <person name="Nambeesan S."/>
            <person name="Nguyen T."/>
            <person name="Pegot-Espagnet P."/>
            <person name="Pouilly N."/>
            <person name="Raftis F."/>
            <person name="Sallet E."/>
            <person name="Schiex T."/>
            <person name="Thomas J."/>
            <person name="Vandecasteele C."/>
            <person name="Vares D."/>
            <person name="Vear F."/>
            <person name="Vautrin S."/>
            <person name="Crespi M."/>
            <person name="Mangin B."/>
            <person name="Burke J.M."/>
            <person name="Salse J."/>
            <person name="Munos S."/>
            <person name="Vincourt P."/>
            <person name="Rieseberg L.H."/>
            <person name="Langlade N.B."/>
        </authorList>
    </citation>
    <scope>NUCLEOTIDE SEQUENCE [LARGE SCALE GENOMIC DNA]</scope>
    <source>
        <strain evidence="3">cv. SF193</strain>
    </source>
</reference>
<feature type="region of interest" description="Disordered" evidence="1">
    <location>
        <begin position="1"/>
        <end position="63"/>
    </location>
</feature>
<name>A0A251VC63_HELAN</name>
<dbReference type="EMBL" id="CM007892">
    <property type="protein sequence ID" value="OTG32859.1"/>
    <property type="molecule type" value="Genomic_DNA"/>
</dbReference>
<dbReference type="AlphaFoldDB" id="A0A251VC63"/>
<accession>A0A251VC63</accession>
<proteinExistence type="predicted"/>
<dbReference type="InParanoid" id="A0A251VC63"/>
<gene>
    <name evidence="2" type="ORF">HannXRQ_Chr03g0091261</name>
</gene>
<evidence type="ECO:0000313" key="2">
    <source>
        <dbReference type="EMBL" id="OTG32859.1"/>
    </source>
</evidence>
<keyword evidence="3" id="KW-1185">Reference proteome</keyword>